<evidence type="ECO:0000313" key="2">
    <source>
        <dbReference type="EMBL" id="HJC33186.1"/>
    </source>
</evidence>
<keyword evidence="1" id="KW-1133">Transmembrane helix</keyword>
<reference evidence="2" key="2">
    <citation type="submission" date="2021-04" db="EMBL/GenBank/DDBJ databases">
        <authorList>
            <person name="Gilroy R."/>
        </authorList>
    </citation>
    <scope>NUCLEOTIDE SEQUENCE</scope>
    <source>
        <strain evidence="2">ChiW19-954</strain>
    </source>
</reference>
<evidence type="ECO:0000256" key="1">
    <source>
        <dbReference type="SAM" id="Phobius"/>
    </source>
</evidence>
<name>A0A9D2NIQ0_9FIRM</name>
<dbReference type="AlphaFoldDB" id="A0A9D2NIQ0"/>
<keyword evidence="1" id="KW-0472">Membrane</keyword>
<comment type="caution">
    <text evidence="2">The sequence shown here is derived from an EMBL/GenBank/DDBJ whole genome shotgun (WGS) entry which is preliminary data.</text>
</comment>
<organism evidence="2 3">
    <name type="scientific">Candidatus Mediterraneibacter faecipullorum</name>
    <dbReference type="NCBI Taxonomy" id="2838670"/>
    <lineage>
        <taxon>Bacteria</taxon>
        <taxon>Bacillati</taxon>
        <taxon>Bacillota</taxon>
        <taxon>Clostridia</taxon>
        <taxon>Lachnospirales</taxon>
        <taxon>Lachnospiraceae</taxon>
        <taxon>Mediterraneibacter</taxon>
    </lineage>
</organism>
<dbReference type="Proteomes" id="UP000823890">
    <property type="component" value="Unassembled WGS sequence"/>
</dbReference>
<evidence type="ECO:0000313" key="3">
    <source>
        <dbReference type="Proteomes" id="UP000823890"/>
    </source>
</evidence>
<dbReference type="EMBL" id="DWWO01000011">
    <property type="protein sequence ID" value="HJC33186.1"/>
    <property type="molecule type" value="Genomic_DNA"/>
</dbReference>
<protein>
    <submittedName>
        <fullName evidence="2">Uncharacterized protein</fullName>
    </submittedName>
</protein>
<accession>A0A9D2NIQ0</accession>
<sequence>MILEYLPYVLLFALATMIIYAWGLWRSIRQQQDLSNMLSAKGISKVKKALKKNGAMTEKELEPFIKNLTAKQPFSREQIAVTDPKQFLDSILPYMIKQKMITETQENGKAVYQLRR</sequence>
<gene>
    <name evidence="2" type="ORF">H9758_01170</name>
</gene>
<reference evidence="2" key="1">
    <citation type="journal article" date="2021" name="PeerJ">
        <title>Extensive microbial diversity within the chicken gut microbiome revealed by metagenomics and culture.</title>
        <authorList>
            <person name="Gilroy R."/>
            <person name="Ravi A."/>
            <person name="Getino M."/>
            <person name="Pursley I."/>
            <person name="Horton D.L."/>
            <person name="Alikhan N.F."/>
            <person name="Baker D."/>
            <person name="Gharbi K."/>
            <person name="Hall N."/>
            <person name="Watson M."/>
            <person name="Adriaenssens E.M."/>
            <person name="Foster-Nyarko E."/>
            <person name="Jarju S."/>
            <person name="Secka A."/>
            <person name="Antonio M."/>
            <person name="Oren A."/>
            <person name="Chaudhuri R.R."/>
            <person name="La Ragione R."/>
            <person name="Hildebrand F."/>
            <person name="Pallen M.J."/>
        </authorList>
    </citation>
    <scope>NUCLEOTIDE SEQUENCE</scope>
    <source>
        <strain evidence="2">ChiW19-954</strain>
    </source>
</reference>
<keyword evidence="1" id="KW-0812">Transmembrane</keyword>
<feature type="transmembrane region" description="Helical" evidence="1">
    <location>
        <begin position="6"/>
        <end position="25"/>
    </location>
</feature>
<proteinExistence type="predicted"/>